<keyword evidence="2" id="KW-1185">Reference proteome</keyword>
<protein>
    <submittedName>
        <fullName evidence="1">Uncharacterized protein</fullName>
    </submittedName>
</protein>
<proteinExistence type="predicted"/>
<evidence type="ECO:0000313" key="2">
    <source>
        <dbReference type="Proteomes" id="UP000015105"/>
    </source>
</evidence>
<dbReference type="Gramene" id="AET3Gv21200000.1">
    <property type="protein sequence ID" value="AET3Gv21200000.1"/>
    <property type="gene ID" value="AET3Gv21200000"/>
</dbReference>
<organism evidence="1 2">
    <name type="scientific">Aegilops tauschii subsp. strangulata</name>
    <name type="common">Goatgrass</name>
    <dbReference type="NCBI Taxonomy" id="200361"/>
    <lineage>
        <taxon>Eukaryota</taxon>
        <taxon>Viridiplantae</taxon>
        <taxon>Streptophyta</taxon>
        <taxon>Embryophyta</taxon>
        <taxon>Tracheophyta</taxon>
        <taxon>Spermatophyta</taxon>
        <taxon>Magnoliopsida</taxon>
        <taxon>Liliopsida</taxon>
        <taxon>Poales</taxon>
        <taxon>Poaceae</taxon>
        <taxon>BOP clade</taxon>
        <taxon>Pooideae</taxon>
        <taxon>Triticodae</taxon>
        <taxon>Triticeae</taxon>
        <taxon>Triticinae</taxon>
        <taxon>Aegilops</taxon>
    </lineage>
</organism>
<evidence type="ECO:0000313" key="1">
    <source>
        <dbReference type="EnsemblPlants" id="AET3Gv21200000.1"/>
    </source>
</evidence>
<reference evidence="1" key="4">
    <citation type="submission" date="2019-03" db="UniProtKB">
        <authorList>
            <consortium name="EnsemblPlants"/>
        </authorList>
    </citation>
    <scope>IDENTIFICATION</scope>
</reference>
<dbReference type="Proteomes" id="UP000015105">
    <property type="component" value="Chromosome 3D"/>
</dbReference>
<reference evidence="1" key="3">
    <citation type="journal article" date="2017" name="Nature">
        <title>Genome sequence of the progenitor of the wheat D genome Aegilops tauschii.</title>
        <authorList>
            <person name="Luo M.C."/>
            <person name="Gu Y.Q."/>
            <person name="Puiu D."/>
            <person name="Wang H."/>
            <person name="Twardziok S.O."/>
            <person name="Deal K.R."/>
            <person name="Huo N."/>
            <person name="Zhu T."/>
            <person name="Wang L."/>
            <person name="Wang Y."/>
            <person name="McGuire P.E."/>
            <person name="Liu S."/>
            <person name="Long H."/>
            <person name="Ramasamy R.K."/>
            <person name="Rodriguez J.C."/>
            <person name="Van S.L."/>
            <person name="Yuan L."/>
            <person name="Wang Z."/>
            <person name="Xia Z."/>
            <person name="Xiao L."/>
            <person name="Anderson O.D."/>
            <person name="Ouyang S."/>
            <person name="Liang Y."/>
            <person name="Zimin A.V."/>
            <person name="Pertea G."/>
            <person name="Qi P."/>
            <person name="Bennetzen J.L."/>
            <person name="Dai X."/>
            <person name="Dawson M.W."/>
            <person name="Muller H.G."/>
            <person name="Kugler K."/>
            <person name="Rivarola-Duarte L."/>
            <person name="Spannagl M."/>
            <person name="Mayer K.F.X."/>
            <person name="Lu F.H."/>
            <person name="Bevan M.W."/>
            <person name="Leroy P."/>
            <person name="Li P."/>
            <person name="You F.M."/>
            <person name="Sun Q."/>
            <person name="Liu Z."/>
            <person name="Lyons E."/>
            <person name="Wicker T."/>
            <person name="Salzberg S.L."/>
            <person name="Devos K.M."/>
            <person name="Dvorak J."/>
        </authorList>
    </citation>
    <scope>NUCLEOTIDE SEQUENCE [LARGE SCALE GENOMIC DNA]</scope>
    <source>
        <strain evidence="1">cv. AL8/78</strain>
    </source>
</reference>
<reference evidence="2" key="2">
    <citation type="journal article" date="2017" name="Nat. Plants">
        <title>The Aegilops tauschii genome reveals multiple impacts of transposons.</title>
        <authorList>
            <person name="Zhao G."/>
            <person name="Zou C."/>
            <person name="Li K."/>
            <person name="Wang K."/>
            <person name="Li T."/>
            <person name="Gao L."/>
            <person name="Zhang X."/>
            <person name="Wang H."/>
            <person name="Yang Z."/>
            <person name="Liu X."/>
            <person name="Jiang W."/>
            <person name="Mao L."/>
            <person name="Kong X."/>
            <person name="Jiao Y."/>
            <person name="Jia J."/>
        </authorList>
    </citation>
    <scope>NUCLEOTIDE SEQUENCE [LARGE SCALE GENOMIC DNA]</scope>
    <source>
        <strain evidence="2">cv. AL8/78</strain>
    </source>
</reference>
<dbReference type="EnsemblPlants" id="AET3Gv21200000.1">
    <property type="protein sequence ID" value="AET3Gv21200000.1"/>
    <property type="gene ID" value="AET3Gv21200000"/>
</dbReference>
<dbReference type="AlphaFoldDB" id="A0A453GTE2"/>
<accession>A0A453GTE2</accession>
<reference evidence="2" key="1">
    <citation type="journal article" date="2014" name="Science">
        <title>Ancient hybridizations among the ancestral genomes of bread wheat.</title>
        <authorList>
            <consortium name="International Wheat Genome Sequencing Consortium,"/>
            <person name="Marcussen T."/>
            <person name="Sandve S.R."/>
            <person name="Heier L."/>
            <person name="Spannagl M."/>
            <person name="Pfeifer M."/>
            <person name="Jakobsen K.S."/>
            <person name="Wulff B.B."/>
            <person name="Steuernagel B."/>
            <person name="Mayer K.F."/>
            <person name="Olsen O.A."/>
        </authorList>
    </citation>
    <scope>NUCLEOTIDE SEQUENCE [LARGE SCALE GENOMIC DNA]</scope>
    <source>
        <strain evidence="2">cv. AL8/78</strain>
    </source>
</reference>
<sequence>HKHTYSHTRILILYSSCKYTHRSHKAQVHKAQTHIQSYTDPHPPFLLYPWTTQGTRVLTHAYGRTPLRARKANW</sequence>
<reference evidence="1" key="5">
    <citation type="journal article" date="2021" name="G3 (Bethesda)">
        <title>Aegilops tauschii genome assembly Aet v5.0 features greater sequence contiguity and improved annotation.</title>
        <authorList>
            <person name="Wang L."/>
            <person name="Zhu T."/>
            <person name="Rodriguez J.C."/>
            <person name="Deal K.R."/>
            <person name="Dubcovsky J."/>
            <person name="McGuire P.E."/>
            <person name="Lux T."/>
            <person name="Spannagl M."/>
            <person name="Mayer K.F.X."/>
            <person name="Baldrich P."/>
            <person name="Meyers B.C."/>
            <person name="Huo N."/>
            <person name="Gu Y.Q."/>
            <person name="Zhou H."/>
            <person name="Devos K.M."/>
            <person name="Bennetzen J.L."/>
            <person name="Unver T."/>
            <person name="Budak H."/>
            <person name="Gulick P.J."/>
            <person name="Galiba G."/>
            <person name="Kalapos B."/>
            <person name="Nelson D.R."/>
            <person name="Li P."/>
            <person name="You F.M."/>
            <person name="Luo M.C."/>
            <person name="Dvorak J."/>
        </authorList>
    </citation>
    <scope>NUCLEOTIDE SEQUENCE [LARGE SCALE GENOMIC DNA]</scope>
    <source>
        <strain evidence="1">cv. AL8/78</strain>
    </source>
</reference>
<name>A0A453GTE2_AEGTS</name>